<accession>A0A8T0TXF0</accession>
<feature type="compositionally biased region" description="Basic and acidic residues" evidence="1">
    <location>
        <begin position="29"/>
        <end position="38"/>
    </location>
</feature>
<dbReference type="Proteomes" id="UP000823388">
    <property type="component" value="Chromosome 4K"/>
</dbReference>
<feature type="transmembrane region" description="Helical" evidence="2">
    <location>
        <begin position="118"/>
        <end position="137"/>
    </location>
</feature>
<gene>
    <name evidence="3" type="ORF">PVAP13_4KG371100</name>
</gene>
<dbReference type="AlphaFoldDB" id="A0A8T0TXF0"/>
<proteinExistence type="predicted"/>
<evidence type="ECO:0000256" key="2">
    <source>
        <dbReference type="SAM" id="Phobius"/>
    </source>
</evidence>
<protein>
    <submittedName>
        <fullName evidence="3">Uncharacterized protein</fullName>
    </submittedName>
</protein>
<dbReference type="EMBL" id="CM029043">
    <property type="protein sequence ID" value="KAG2613634.1"/>
    <property type="molecule type" value="Genomic_DNA"/>
</dbReference>
<dbReference type="OrthoDB" id="688792at2759"/>
<feature type="transmembrane region" description="Helical" evidence="2">
    <location>
        <begin position="174"/>
        <end position="194"/>
    </location>
</feature>
<dbReference type="EMBL" id="CM029043">
    <property type="protein sequence ID" value="KAG2613633.1"/>
    <property type="molecule type" value="Genomic_DNA"/>
</dbReference>
<feature type="transmembrane region" description="Helical" evidence="2">
    <location>
        <begin position="200"/>
        <end position="220"/>
    </location>
</feature>
<keyword evidence="2" id="KW-0472">Membrane</keyword>
<feature type="region of interest" description="Disordered" evidence="1">
    <location>
        <begin position="20"/>
        <end position="51"/>
    </location>
</feature>
<reference evidence="3" key="1">
    <citation type="submission" date="2020-05" db="EMBL/GenBank/DDBJ databases">
        <title>WGS assembly of Panicum virgatum.</title>
        <authorList>
            <person name="Lovell J.T."/>
            <person name="Jenkins J."/>
            <person name="Shu S."/>
            <person name="Juenger T.E."/>
            <person name="Schmutz J."/>
        </authorList>
    </citation>
    <scope>NUCLEOTIDE SEQUENCE</scope>
    <source>
        <strain evidence="3">AP13</strain>
    </source>
</reference>
<feature type="transmembrane region" description="Helical" evidence="2">
    <location>
        <begin position="278"/>
        <end position="300"/>
    </location>
</feature>
<evidence type="ECO:0000313" key="3">
    <source>
        <dbReference type="EMBL" id="KAG2613633.1"/>
    </source>
</evidence>
<name>A0A8T0TXF0_PANVG</name>
<evidence type="ECO:0000313" key="4">
    <source>
        <dbReference type="Proteomes" id="UP000823388"/>
    </source>
</evidence>
<keyword evidence="2" id="KW-1133">Transmembrane helix</keyword>
<sequence>MARWKSSFMSVAELAHTGNILGRSSPRVDPSDPRRDSDSPPASIHPIRPAHPPARPMELVQAAAEDCAAANGGADVHHEVPAVLHAGPLAWWLRLGYFFVAAPVTAACAGLLDGPWAAASAYAVLLLGVASTWRAMLPPPLPDHVRANRARAAVEDGHGHGNCREVASPAPEAAMAWCGYVLVAAPAIGSSFGLADTPAAALVAYALLLLGAAFIGVAMLPLRPMERLLREEDNGAVGNGNRQGIIPRARGMDWTGYFFVAAPVLASCAGFVDGLPAALFSYALLLLGVALIIIAMLAMAKPHMD</sequence>
<keyword evidence="2" id="KW-0812">Transmembrane</keyword>
<evidence type="ECO:0000256" key="1">
    <source>
        <dbReference type="SAM" id="MobiDB-lite"/>
    </source>
</evidence>
<feature type="transmembrane region" description="Helical" evidence="2">
    <location>
        <begin position="254"/>
        <end position="272"/>
    </location>
</feature>
<comment type="caution">
    <text evidence="3">The sequence shown here is derived from an EMBL/GenBank/DDBJ whole genome shotgun (WGS) entry which is preliminary data.</text>
</comment>
<feature type="transmembrane region" description="Helical" evidence="2">
    <location>
        <begin position="91"/>
        <end position="112"/>
    </location>
</feature>
<organism evidence="3 4">
    <name type="scientific">Panicum virgatum</name>
    <name type="common">Blackwell switchgrass</name>
    <dbReference type="NCBI Taxonomy" id="38727"/>
    <lineage>
        <taxon>Eukaryota</taxon>
        <taxon>Viridiplantae</taxon>
        <taxon>Streptophyta</taxon>
        <taxon>Embryophyta</taxon>
        <taxon>Tracheophyta</taxon>
        <taxon>Spermatophyta</taxon>
        <taxon>Magnoliopsida</taxon>
        <taxon>Liliopsida</taxon>
        <taxon>Poales</taxon>
        <taxon>Poaceae</taxon>
        <taxon>PACMAD clade</taxon>
        <taxon>Panicoideae</taxon>
        <taxon>Panicodae</taxon>
        <taxon>Paniceae</taxon>
        <taxon>Panicinae</taxon>
        <taxon>Panicum</taxon>
        <taxon>Panicum sect. Hiantes</taxon>
    </lineage>
</organism>
<keyword evidence="4" id="KW-1185">Reference proteome</keyword>